<evidence type="ECO:0000259" key="1">
    <source>
        <dbReference type="Pfam" id="PF09949"/>
    </source>
</evidence>
<comment type="caution">
    <text evidence="2">The sequence shown here is derived from an EMBL/GenBank/DDBJ whole genome shotgun (WGS) entry which is preliminary data.</text>
</comment>
<dbReference type="GO" id="GO:0008195">
    <property type="term" value="F:phosphatidate phosphatase activity"/>
    <property type="evidence" value="ECO:0007669"/>
    <property type="project" value="InterPro"/>
</dbReference>
<dbReference type="RefSeq" id="WP_110827984.1">
    <property type="nucleotide sequence ID" value="NZ_QKLU01000002.1"/>
</dbReference>
<feature type="domain" description="Phosphatidate phosphatase APP1 catalytic" evidence="1">
    <location>
        <begin position="125"/>
        <end position="281"/>
    </location>
</feature>
<gene>
    <name evidence="2" type="ORF">B0O44_102185</name>
</gene>
<dbReference type="PANTHER" id="PTHR28208">
    <property type="entry name" value="PHOSPHATIDATE PHOSPHATASE APP1"/>
    <property type="match status" value="1"/>
</dbReference>
<organism evidence="2 3">
    <name type="scientific">Pedobacter nutrimenti</name>
    <dbReference type="NCBI Taxonomy" id="1241337"/>
    <lineage>
        <taxon>Bacteria</taxon>
        <taxon>Pseudomonadati</taxon>
        <taxon>Bacteroidota</taxon>
        <taxon>Sphingobacteriia</taxon>
        <taxon>Sphingobacteriales</taxon>
        <taxon>Sphingobacteriaceae</taxon>
        <taxon>Pedobacter</taxon>
    </lineage>
</organism>
<reference evidence="2 3" key="1">
    <citation type="submission" date="2018-06" db="EMBL/GenBank/DDBJ databases">
        <title>Genomic Encyclopedia of Archaeal and Bacterial Type Strains, Phase II (KMG-II): from individual species to whole genera.</title>
        <authorList>
            <person name="Goeker M."/>
        </authorList>
    </citation>
    <scope>NUCLEOTIDE SEQUENCE [LARGE SCALE GENOMIC DNA]</scope>
    <source>
        <strain evidence="2 3">DSM 27372</strain>
    </source>
</reference>
<sequence length="326" mass="38178">MNNSVSVKVYHGYGHTHDLVVYGHVFKYRAKTEQLFSNNFFVNILHLLKLFVLKPYPFVKVRLTFEGDVVEQKTEYDGFFKFEWAARRNIGAGWHRVRVQAIGKDQELLAESWGKIYVPHVTQYAFISDIDDTVMVSHSVRFGRRLRELLIKNPHTRKTFRDTQEHYELLALSHTEQEQPNPFFYVSSSEWNLYDYLLETFRFNGLPEGAFLLNQIKRWKSLIRTGRTGHEGKLIRVMRILKAFPNQKFVFLGDNSQRDPEIYVTIAAKYPAQVKAIYIRNIVSKNTAQTLEMLQQAELNGISTCLFQNSQEAIRHSEHIGLIWSK</sequence>
<dbReference type="InterPro" id="IPR052935">
    <property type="entry name" value="Mg2+_PAP"/>
</dbReference>
<name>A0A318UHL6_9SPHI</name>
<dbReference type="Pfam" id="PF09949">
    <property type="entry name" value="APP1_cat"/>
    <property type="match status" value="1"/>
</dbReference>
<accession>A0A318UHL6</accession>
<keyword evidence="3" id="KW-1185">Reference proteome</keyword>
<dbReference type="InterPro" id="IPR019236">
    <property type="entry name" value="APP1_cat"/>
</dbReference>
<evidence type="ECO:0000313" key="2">
    <source>
        <dbReference type="EMBL" id="PYF75633.1"/>
    </source>
</evidence>
<dbReference type="PANTHER" id="PTHR28208:SF3">
    <property type="entry name" value="PHOSPHATIDATE PHOSPHATASE APP1"/>
    <property type="match status" value="1"/>
</dbReference>
<dbReference type="OrthoDB" id="9789875at2"/>
<dbReference type="Proteomes" id="UP000248198">
    <property type="component" value="Unassembled WGS sequence"/>
</dbReference>
<proteinExistence type="predicted"/>
<dbReference type="EMBL" id="QKLU01000002">
    <property type="protein sequence ID" value="PYF75633.1"/>
    <property type="molecule type" value="Genomic_DNA"/>
</dbReference>
<protein>
    <submittedName>
        <fullName evidence="2">Phosphatidate phosphatase APP1</fullName>
    </submittedName>
</protein>
<evidence type="ECO:0000313" key="3">
    <source>
        <dbReference type="Proteomes" id="UP000248198"/>
    </source>
</evidence>
<dbReference type="AlphaFoldDB" id="A0A318UHL6"/>